<dbReference type="InParanoid" id="Q4DEQ1"/>
<dbReference type="RefSeq" id="XP_812865.1">
    <property type="nucleotide sequence ID" value="XM_807772.1"/>
</dbReference>
<comment type="caution">
    <text evidence="2">The sequence shown here is derived from an EMBL/GenBank/DDBJ whole genome shotgun (WGS) entry which is preliminary data.</text>
</comment>
<dbReference type="GeneID" id="3544155"/>
<gene>
    <name evidence="2" type="ORF">Tc00.1047053506295.150</name>
</gene>
<dbReference type="KEGG" id="tcr:506295.150"/>
<sequence length="396" mass="43942">MCVWGTSRALSGFYFFQLGALKKCVPCCPCVFFLCVCLRLQCGGWDYSFKEDRRSQIYYMRAGNHPRENTRIKRVPHTTRRLSVYPYKDQHFITAGSSVRRSPRKNREVYDASRRTLPRASIPISNGATEADFPRKELEEIAAWLASDAIFLEIESLAARTHVMCRQEETLRNDTNTAATAYSGNGSATRKRGLRLETNSSMPSLPLNEEAYARQIFDRDAPKQQEGNFSREPSTPPEPYVGDTVAQPAGGQGCDVGAKIEQMISLQQLAYGRSALLQDAEDGEKEGSNSPTVVELKEEILQDDFNARSSSHLSPSMVQVGVSVSVPTGAESSLGDGAVSLRDASPPRSGACFVHSSCKTDLYNVVQIPRAHYILSEVISPIGRVFGYRFFFFVCV</sequence>
<reference evidence="2 3" key="1">
    <citation type="journal article" date="2005" name="Science">
        <title>The genome sequence of Trypanosoma cruzi, etiologic agent of Chagas disease.</title>
        <authorList>
            <person name="El-Sayed N.M."/>
            <person name="Myler P.J."/>
            <person name="Bartholomeu D.C."/>
            <person name="Nilsson D."/>
            <person name="Aggarwal G."/>
            <person name="Tran A.N."/>
            <person name="Ghedin E."/>
            <person name="Worthey E.A."/>
            <person name="Delcher A.L."/>
            <person name="Blandin G."/>
            <person name="Westenberger S.J."/>
            <person name="Caler E."/>
            <person name="Cerqueira G.C."/>
            <person name="Branche C."/>
            <person name="Haas B."/>
            <person name="Anupama A."/>
            <person name="Arner E."/>
            <person name="Aslund L."/>
            <person name="Attipoe P."/>
            <person name="Bontempi E."/>
            <person name="Bringaud F."/>
            <person name="Burton P."/>
            <person name="Cadag E."/>
            <person name="Campbell D.A."/>
            <person name="Carrington M."/>
            <person name="Crabtree J."/>
            <person name="Darban H."/>
            <person name="da Silveira J.F."/>
            <person name="de Jong P."/>
            <person name="Edwards K."/>
            <person name="Englund P.T."/>
            <person name="Fazelina G."/>
            <person name="Feldblyum T."/>
            <person name="Ferella M."/>
            <person name="Frasch A.C."/>
            <person name="Gull K."/>
            <person name="Horn D."/>
            <person name="Hou L."/>
            <person name="Huang Y."/>
            <person name="Kindlund E."/>
            <person name="Klingbeil M."/>
            <person name="Kluge S."/>
            <person name="Koo H."/>
            <person name="Lacerda D."/>
            <person name="Levin M.J."/>
            <person name="Lorenzi H."/>
            <person name="Louie T."/>
            <person name="Machado C.R."/>
            <person name="McCulloch R."/>
            <person name="McKenna A."/>
            <person name="Mizuno Y."/>
            <person name="Mottram J.C."/>
            <person name="Nelson S."/>
            <person name="Ochaya S."/>
            <person name="Osoegawa K."/>
            <person name="Pai G."/>
            <person name="Parsons M."/>
            <person name="Pentony M."/>
            <person name="Pettersson U."/>
            <person name="Pop M."/>
            <person name="Ramirez J.L."/>
            <person name="Rinta J."/>
            <person name="Robertson L."/>
            <person name="Salzberg S.L."/>
            <person name="Sanchez D.O."/>
            <person name="Seyler A."/>
            <person name="Sharma R."/>
            <person name="Shetty J."/>
            <person name="Simpson A.J."/>
            <person name="Sisk E."/>
            <person name="Tammi M.T."/>
            <person name="Tarleton R."/>
            <person name="Teixeira S."/>
            <person name="Van Aken S."/>
            <person name="Vogt C."/>
            <person name="Ward P.N."/>
            <person name="Wickstead B."/>
            <person name="Wortman J."/>
            <person name="White O."/>
            <person name="Fraser C.M."/>
            <person name="Stuart K.D."/>
            <person name="Andersson B."/>
        </authorList>
    </citation>
    <scope>NUCLEOTIDE SEQUENCE [LARGE SCALE GENOMIC DNA]</scope>
    <source>
        <strain evidence="2 3">CL Brener</strain>
    </source>
</reference>
<proteinExistence type="predicted"/>
<protein>
    <submittedName>
        <fullName evidence="2">Uncharacterized protein</fullName>
    </submittedName>
</protein>
<evidence type="ECO:0000313" key="3">
    <source>
        <dbReference type="Proteomes" id="UP000002296"/>
    </source>
</evidence>
<organism evidence="2 3">
    <name type="scientific">Trypanosoma cruzi (strain CL Brener)</name>
    <dbReference type="NCBI Taxonomy" id="353153"/>
    <lineage>
        <taxon>Eukaryota</taxon>
        <taxon>Discoba</taxon>
        <taxon>Euglenozoa</taxon>
        <taxon>Kinetoplastea</taxon>
        <taxon>Metakinetoplastina</taxon>
        <taxon>Trypanosomatida</taxon>
        <taxon>Trypanosomatidae</taxon>
        <taxon>Trypanosoma</taxon>
        <taxon>Schizotrypanum</taxon>
    </lineage>
</organism>
<dbReference type="AlphaFoldDB" id="Q4DEQ1"/>
<accession>Q4DEQ1</accession>
<evidence type="ECO:0000256" key="1">
    <source>
        <dbReference type="SAM" id="MobiDB-lite"/>
    </source>
</evidence>
<dbReference type="PaxDb" id="353153-Q4DEQ1"/>
<dbReference type="Proteomes" id="UP000002296">
    <property type="component" value="Unassembled WGS sequence"/>
</dbReference>
<evidence type="ECO:0000313" key="2">
    <source>
        <dbReference type="EMBL" id="EAN91014.1"/>
    </source>
</evidence>
<feature type="region of interest" description="Disordered" evidence="1">
    <location>
        <begin position="176"/>
        <end position="204"/>
    </location>
</feature>
<feature type="region of interest" description="Disordered" evidence="1">
    <location>
        <begin position="220"/>
        <end position="248"/>
    </location>
</feature>
<feature type="compositionally biased region" description="Polar residues" evidence="1">
    <location>
        <begin position="176"/>
        <end position="188"/>
    </location>
</feature>
<keyword evidence="3" id="KW-1185">Reference proteome</keyword>
<dbReference type="EMBL" id="AAHK01000564">
    <property type="protein sequence ID" value="EAN91014.1"/>
    <property type="molecule type" value="Genomic_DNA"/>
</dbReference>
<name>Q4DEQ1_TRYCC</name>